<dbReference type="Pfam" id="PF00294">
    <property type="entry name" value="PfkB"/>
    <property type="match status" value="1"/>
</dbReference>
<dbReference type="InterPro" id="IPR046960">
    <property type="entry name" value="PPR_At4g14850-like_plant"/>
</dbReference>
<dbReference type="Gene3D" id="3.40.1190.20">
    <property type="match status" value="1"/>
</dbReference>
<feature type="repeat" description="PPR" evidence="4">
    <location>
        <begin position="22"/>
        <end position="56"/>
    </location>
</feature>
<dbReference type="NCBIfam" id="TIGR00756">
    <property type="entry name" value="PPR"/>
    <property type="match status" value="4"/>
</dbReference>
<feature type="domain" description="Carbohydrate kinase PfkB" evidence="5">
    <location>
        <begin position="649"/>
        <end position="873"/>
    </location>
</feature>
<dbReference type="GO" id="GO:0016301">
    <property type="term" value="F:kinase activity"/>
    <property type="evidence" value="ECO:0007669"/>
    <property type="project" value="UniProtKB-KW"/>
</dbReference>
<keyword evidence="7" id="KW-1185">Reference proteome</keyword>
<evidence type="ECO:0000313" key="7">
    <source>
        <dbReference type="Proteomes" id="UP000249390"/>
    </source>
</evidence>
<dbReference type="Proteomes" id="UP000249390">
    <property type="component" value="Unassembled WGS sequence"/>
</dbReference>
<evidence type="ECO:0000256" key="4">
    <source>
        <dbReference type="PROSITE-ProRule" id="PRU00708"/>
    </source>
</evidence>
<gene>
    <name evidence="6" type="ORF">DM860_003232</name>
</gene>
<dbReference type="Gene3D" id="1.25.40.10">
    <property type="entry name" value="Tetratricopeptide repeat domain"/>
    <property type="match status" value="5"/>
</dbReference>
<dbReference type="Pfam" id="PF13041">
    <property type="entry name" value="PPR_2"/>
    <property type="match status" value="2"/>
</dbReference>
<keyword evidence="1" id="KW-0808">Transferase</keyword>
<dbReference type="EMBL" id="NQVE01000200">
    <property type="protein sequence ID" value="RAL39699.1"/>
    <property type="molecule type" value="Genomic_DNA"/>
</dbReference>
<proteinExistence type="predicted"/>
<evidence type="ECO:0000313" key="6">
    <source>
        <dbReference type="EMBL" id="RAL39699.1"/>
    </source>
</evidence>
<dbReference type="InterPro" id="IPR011611">
    <property type="entry name" value="PfkB_dom"/>
</dbReference>
<feature type="repeat" description="PPR" evidence="4">
    <location>
        <begin position="456"/>
        <end position="490"/>
    </location>
</feature>
<keyword evidence="2" id="KW-0677">Repeat</keyword>
<dbReference type="GO" id="GO:0009451">
    <property type="term" value="P:RNA modification"/>
    <property type="evidence" value="ECO:0007669"/>
    <property type="project" value="InterPro"/>
</dbReference>
<sequence length="1012" mass="110948">MRSLVDGLKSYAHAVKTGLTLPILTANQLIHLYSKHGLIREALNVFEEMPERNVFTWNTIINAQVKAKNIGCARKLFDAAPQRDSVTYNSLLSGYVNHSGYENEAVEVFVAMQYESDKARIDGFSLTLMLGLTAKLGALSYGKQLHSYMFKTCNDISLFSVSSLIDMYSKCGSFQDACAVFSACDSQAVDLVSKNALVAACLREGQLEMAHKIFWRNPGLNDAISWNTMISGYAHNGYEKEAIQLFKLMAEEEGLSWNEHSYSSVLIACASLKDLKLGKEIHAWVTKKGAVSNPFISSGIVDVYCRCGNLKYAESVHKTIEGQNPFSITSLVVGYSADGNMLAARHLFDSLAEKNPVVWTAIMSGYMKSQQCDEVFHLFKEFMKNDVAPDALILLNVLGACAVRASLSHGKGTHAYLLRIGIVMDEKLTNSLVDMYSKCGSVSYAENIFQQCERKDSVLYSTMIGGYAHHGYENEPLLLFREMKVRGFQPDAVTFLAILSMCRHRGLIKTGEEFFNSMIEEYNISPDIDHYSCMIDLYGRGNQLEKAVGIMGAIPFEPDAVVLGAFVNACKMNRNTELAKTAEEALLRIEGETGARYVQLASIYASEGKWSEMGRMMKLMRGKEVRKLVGCSWVHVGSQVHTFTSADSLGMQIIYTLGGVARNIAECMSKLGAKPNLISAVGFDMAGNLLLEHWKSAGLSMEGIRRHHIIETATVCHIYDSKGEVAAGVANVEAVEKFLTTTWIHNFKYNILSAPVLLLDANLNPSVLQASCRIAAEGNTPVWFEPVSVLKSRRIASIVNYITFASPNEDELIAMGIAVSGADVFHPIEKSNGCLKLSLEAMFQRLKPAISVLLDKGVKVLIVTIGSNGAFLCFQEMVNIKKHVGFRGKTHPLSFRKELFEAVTSKCPQNHAFNSFFKRESKSDLFAVHFPALSSTSVARLTGAGDCLVGGTLASFCAGLDFMQSLAVGIAAAKAAVEVDSNVPAEYSLSKLADDAGIIYAGARPIFCPSML</sequence>
<reference evidence="6 7" key="1">
    <citation type="submission" date="2018-06" db="EMBL/GenBank/DDBJ databases">
        <title>The Genome of Cuscuta australis (Dodder) Provides Insight into the Evolution of Plant Parasitism.</title>
        <authorList>
            <person name="Liu H."/>
        </authorList>
    </citation>
    <scope>NUCLEOTIDE SEQUENCE [LARGE SCALE GENOMIC DNA]</scope>
    <source>
        <strain evidence="7">cv. Yunnan</strain>
        <tissue evidence="6">Vines</tissue>
    </source>
</reference>
<dbReference type="Pfam" id="PF20431">
    <property type="entry name" value="E_motif"/>
    <property type="match status" value="1"/>
</dbReference>
<dbReference type="PROSITE" id="PS00583">
    <property type="entry name" value="PFKB_KINASES_1"/>
    <property type="match status" value="1"/>
</dbReference>
<protein>
    <recommendedName>
        <fullName evidence="5">Carbohydrate kinase PfkB domain-containing protein</fullName>
    </recommendedName>
</protein>
<dbReference type="FunFam" id="1.25.40.10:FF:000090">
    <property type="entry name" value="Pentatricopeptide repeat-containing protein, chloroplastic"/>
    <property type="match status" value="1"/>
</dbReference>
<dbReference type="InterPro" id="IPR002173">
    <property type="entry name" value="Carboh/pur_kinase_PfkB_CS"/>
</dbReference>
<dbReference type="InterPro" id="IPR011990">
    <property type="entry name" value="TPR-like_helical_dom_sf"/>
</dbReference>
<comment type="caution">
    <text evidence="6">The sequence shown here is derived from an EMBL/GenBank/DDBJ whole genome shotgun (WGS) entry which is preliminary data.</text>
</comment>
<organism evidence="6 7">
    <name type="scientific">Cuscuta australis</name>
    <dbReference type="NCBI Taxonomy" id="267555"/>
    <lineage>
        <taxon>Eukaryota</taxon>
        <taxon>Viridiplantae</taxon>
        <taxon>Streptophyta</taxon>
        <taxon>Embryophyta</taxon>
        <taxon>Tracheophyta</taxon>
        <taxon>Spermatophyta</taxon>
        <taxon>Magnoliopsida</taxon>
        <taxon>eudicotyledons</taxon>
        <taxon>Gunneridae</taxon>
        <taxon>Pentapetalae</taxon>
        <taxon>asterids</taxon>
        <taxon>lamiids</taxon>
        <taxon>Solanales</taxon>
        <taxon>Convolvulaceae</taxon>
        <taxon>Cuscuteae</taxon>
        <taxon>Cuscuta</taxon>
        <taxon>Cuscuta subgen. Grammica</taxon>
        <taxon>Cuscuta sect. Cleistogrammica</taxon>
    </lineage>
</organism>
<feature type="repeat" description="PPR" evidence="4">
    <location>
        <begin position="222"/>
        <end position="252"/>
    </location>
</feature>
<dbReference type="GO" id="GO:0003723">
    <property type="term" value="F:RNA binding"/>
    <property type="evidence" value="ECO:0007669"/>
    <property type="project" value="InterPro"/>
</dbReference>
<dbReference type="PANTHER" id="PTHR47926:SF387">
    <property type="entry name" value="PENTATRICOPEPTIDE REPEAT-CONTAINING PROTEIN"/>
    <property type="match status" value="1"/>
</dbReference>
<name>A0A328D5Q8_9ASTE</name>
<dbReference type="InterPro" id="IPR002885">
    <property type="entry name" value="PPR_rpt"/>
</dbReference>
<feature type="repeat" description="PPR" evidence="4">
    <location>
        <begin position="84"/>
        <end position="119"/>
    </location>
</feature>
<feature type="repeat" description="PPR" evidence="4">
    <location>
        <begin position="355"/>
        <end position="389"/>
    </location>
</feature>
<dbReference type="Pfam" id="PF01535">
    <property type="entry name" value="PPR"/>
    <property type="match status" value="7"/>
</dbReference>
<keyword evidence="3" id="KW-0418">Kinase</keyword>
<dbReference type="AlphaFoldDB" id="A0A328D5Q8"/>
<dbReference type="SUPFAM" id="SSF53613">
    <property type="entry name" value="Ribokinase-like"/>
    <property type="match status" value="1"/>
</dbReference>
<dbReference type="PROSITE" id="PS51375">
    <property type="entry name" value="PPR"/>
    <property type="match status" value="5"/>
</dbReference>
<dbReference type="InterPro" id="IPR046848">
    <property type="entry name" value="E_motif"/>
</dbReference>
<evidence type="ECO:0000256" key="3">
    <source>
        <dbReference type="ARBA" id="ARBA00022777"/>
    </source>
</evidence>
<dbReference type="PANTHER" id="PTHR47926">
    <property type="entry name" value="PENTATRICOPEPTIDE REPEAT-CONTAINING PROTEIN"/>
    <property type="match status" value="1"/>
</dbReference>
<evidence type="ECO:0000256" key="1">
    <source>
        <dbReference type="ARBA" id="ARBA00022679"/>
    </source>
</evidence>
<evidence type="ECO:0000259" key="5">
    <source>
        <dbReference type="Pfam" id="PF00294"/>
    </source>
</evidence>
<dbReference type="InterPro" id="IPR029056">
    <property type="entry name" value="Ribokinase-like"/>
</dbReference>
<evidence type="ECO:0000256" key="2">
    <source>
        <dbReference type="ARBA" id="ARBA00022737"/>
    </source>
</evidence>
<accession>A0A328D5Q8</accession>